<dbReference type="Gene3D" id="3.10.129.10">
    <property type="entry name" value="Hotdog Thioesterase"/>
    <property type="match status" value="1"/>
</dbReference>
<dbReference type="InterPro" id="IPR039569">
    <property type="entry name" value="FAS1-like_DH_region"/>
</dbReference>
<evidence type="ECO:0000313" key="2">
    <source>
        <dbReference type="EMBL" id="OPC82383.1"/>
    </source>
</evidence>
<dbReference type="STRING" id="159449.B4N89_16840"/>
<name>A0A1T3NZX8_9ACTN</name>
<comment type="caution">
    <text evidence="2">The sequence shown here is derived from an EMBL/GenBank/DDBJ whole genome shotgun (WGS) entry which is preliminary data.</text>
</comment>
<dbReference type="Pfam" id="PF13452">
    <property type="entry name" value="FAS1_DH_region"/>
    <property type="match status" value="1"/>
</dbReference>
<organism evidence="2 3">
    <name type="scientific">Embleya scabrispora</name>
    <dbReference type="NCBI Taxonomy" id="159449"/>
    <lineage>
        <taxon>Bacteria</taxon>
        <taxon>Bacillati</taxon>
        <taxon>Actinomycetota</taxon>
        <taxon>Actinomycetes</taxon>
        <taxon>Kitasatosporales</taxon>
        <taxon>Streptomycetaceae</taxon>
        <taxon>Embleya</taxon>
    </lineage>
</organism>
<dbReference type="SUPFAM" id="SSF54637">
    <property type="entry name" value="Thioesterase/thiol ester dehydrase-isomerase"/>
    <property type="match status" value="1"/>
</dbReference>
<dbReference type="Proteomes" id="UP000190037">
    <property type="component" value="Unassembled WGS sequence"/>
</dbReference>
<dbReference type="eggNOG" id="COG2030">
    <property type="taxonomic scope" value="Bacteria"/>
</dbReference>
<proteinExistence type="predicted"/>
<dbReference type="EMBL" id="MWQN01000001">
    <property type="protein sequence ID" value="OPC82383.1"/>
    <property type="molecule type" value="Genomic_DNA"/>
</dbReference>
<keyword evidence="3" id="KW-1185">Reference proteome</keyword>
<protein>
    <recommendedName>
        <fullName evidence="1">FAS1-like dehydratase domain-containing protein</fullName>
    </recommendedName>
</protein>
<evidence type="ECO:0000313" key="3">
    <source>
        <dbReference type="Proteomes" id="UP000190037"/>
    </source>
</evidence>
<dbReference type="InterPro" id="IPR029069">
    <property type="entry name" value="HotDog_dom_sf"/>
</dbReference>
<reference evidence="2 3" key="1">
    <citation type="submission" date="2017-03" db="EMBL/GenBank/DDBJ databases">
        <title>Draft genome sequence of Streptomyces scabrisporus NF3, endophyte isolated from Amphipterygium adstringens.</title>
        <authorList>
            <person name="Vazquez M."/>
            <person name="Ceapa C.D."/>
            <person name="Rodriguez Luna D."/>
            <person name="Sanchez Esquivel S."/>
        </authorList>
    </citation>
    <scope>NUCLEOTIDE SEQUENCE [LARGE SCALE GENOMIC DNA]</scope>
    <source>
        <strain evidence="2 3">NF3</strain>
    </source>
</reference>
<sequence>MTAQDTALPEDVAALIGKVQYEKRADFPAERGYIWTSCASVQNGNPLFWDDAVAAELTGGHIAPLSLLSAWARPHYWAPGAEGEQLSLQVHFDLKIRFELPEAIMTDNTNVFYEPVRLGDIVTSRQVLRSVSPEKRTKLGIGRFWVIDVEYHNQDGALLGTESYTGYGYRREAGA</sequence>
<gene>
    <name evidence="2" type="ORF">B4N89_16840</name>
</gene>
<dbReference type="RefSeq" id="WP_078976650.1">
    <property type="nucleotide sequence ID" value="NZ_MWQN01000001.1"/>
</dbReference>
<dbReference type="AlphaFoldDB" id="A0A1T3NZX8"/>
<accession>A0A1T3NZX8</accession>
<evidence type="ECO:0000259" key="1">
    <source>
        <dbReference type="Pfam" id="PF13452"/>
    </source>
</evidence>
<dbReference type="OrthoDB" id="4350329at2"/>
<feature type="domain" description="FAS1-like dehydratase" evidence="1">
    <location>
        <begin position="26"/>
        <end position="158"/>
    </location>
</feature>